<feature type="transmembrane region" description="Helical" evidence="1">
    <location>
        <begin position="16"/>
        <end position="33"/>
    </location>
</feature>
<dbReference type="RefSeq" id="WP_038562027.1">
    <property type="nucleotide sequence ID" value="NZ_CP008876.1"/>
</dbReference>
<evidence type="ECO:0000256" key="1">
    <source>
        <dbReference type="SAM" id="Phobius"/>
    </source>
</evidence>
<evidence type="ECO:0000313" key="2">
    <source>
        <dbReference type="EMBL" id="AIF67027.1"/>
    </source>
</evidence>
<dbReference type="Proteomes" id="UP000027980">
    <property type="component" value="Chromosome"/>
</dbReference>
<dbReference type="Pfam" id="PF14118">
    <property type="entry name" value="YfzA"/>
    <property type="match status" value="1"/>
</dbReference>
<dbReference type="GeneID" id="34220401"/>
<gene>
    <name evidence="2" type="ORF">GZ22_10480</name>
</gene>
<evidence type="ECO:0000313" key="3">
    <source>
        <dbReference type="Proteomes" id="UP000027980"/>
    </source>
</evidence>
<reference evidence="2 3" key="1">
    <citation type="submission" date="2014-07" db="EMBL/GenBank/DDBJ databases">
        <title>Complete genome sequence of a moderately halophilic bacterium Terribacillus aidingensis MP602, isolated from Cryptomeria fortunei in Tianmu mountain in China.</title>
        <authorList>
            <person name="Wang Y."/>
            <person name="Lu P."/>
            <person name="Zhang L."/>
        </authorList>
    </citation>
    <scope>NUCLEOTIDE SEQUENCE [LARGE SCALE GENOMIC DNA]</scope>
    <source>
        <strain evidence="2 3">MP602</strain>
    </source>
</reference>
<dbReference type="KEGG" id="tap:GZ22_10480"/>
<dbReference type="HOGENOM" id="CLU_179789_0_0_9"/>
<organism evidence="2 3">
    <name type="scientific">Terribacillus saccharophilus</name>
    <dbReference type="NCBI Taxonomy" id="361277"/>
    <lineage>
        <taxon>Bacteria</taxon>
        <taxon>Bacillati</taxon>
        <taxon>Bacillota</taxon>
        <taxon>Bacilli</taxon>
        <taxon>Bacillales</taxon>
        <taxon>Bacillaceae</taxon>
        <taxon>Terribacillus</taxon>
    </lineage>
</organism>
<dbReference type="AlphaFoldDB" id="A0A075LM64"/>
<accession>A0A075LM64</accession>
<keyword evidence="1" id="KW-0812">Transmembrane</keyword>
<protein>
    <recommendedName>
        <fullName evidence="4">YfzA-like protein</fullName>
    </recommendedName>
</protein>
<dbReference type="OrthoDB" id="2638799at2"/>
<proteinExistence type="predicted"/>
<dbReference type="InterPro" id="IPR025627">
    <property type="entry name" value="YfzA"/>
</dbReference>
<feature type="transmembrane region" description="Helical" evidence="1">
    <location>
        <begin position="73"/>
        <end position="99"/>
    </location>
</feature>
<keyword evidence="1" id="KW-0472">Membrane</keyword>
<evidence type="ECO:0008006" key="4">
    <source>
        <dbReference type="Google" id="ProtNLM"/>
    </source>
</evidence>
<sequence>MNCTEKAPTLTPIRRWITYLGIFLLVQVIFILVDGTSLEPNINDSSNFIPRTFRSILDSSLFTEWITPYSYPFFNMVMTVQIIALLIVAITEIVGRLIFKK</sequence>
<name>A0A075LM64_9BACI</name>
<dbReference type="EMBL" id="CP008876">
    <property type="protein sequence ID" value="AIF67027.1"/>
    <property type="molecule type" value="Genomic_DNA"/>
</dbReference>
<keyword evidence="1" id="KW-1133">Transmembrane helix</keyword>